<dbReference type="InterPro" id="IPR013424">
    <property type="entry name" value="Ice-binding_C"/>
</dbReference>
<sequence>MSVRTFFGASAAALAFAGTANATITTTASTDAVALADALAGEGVNISNATLSGTAVNGAGFFSGGSAAGLGFDQGILLATGDVANAEGPNDSDSLTGPGSSTTLSFDFTTTTGGVFFQYVFGSEEYEEFVGSTYNDTFTLLINGVNVALIPGTSTGVAINNVNQTSNTAYYRSNVAGVFDLQYDGFTTVLTATATGLDTVGVNTALFSITDVDDASYDSGVFIRGGSLSVDPPGEVPAPGALGLLGLGVLGLALRRRKLA</sequence>
<dbReference type="Pfam" id="PF07589">
    <property type="entry name" value="PEP-CTERM"/>
    <property type="match status" value="1"/>
</dbReference>
<proteinExistence type="predicted"/>
<evidence type="ECO:0000259" key="2">
    <source>
        <dbReference type="Pfam" id="PF07589"/>
    </source>
</evidence>
<dbReference type="OrthoDB" id="6305173at2"/>
<dbReference type="AlphaFoldDB" id="M2TMN3"/>
<name>M2TMN3_9SPHN</name>
<organism evidence="3 4">
    <name type="scientific">Pacificimonas flava</name>
    <dbReference type="NCBI Taxonomy" id="1234595"/>
    <lineage>
        <taxon>Bacteria</taxon>
        <taxon>Pseudomonadati</taxon>
        <taxon>Pseudomonadota</taxon>
        <taxon>Alphaproteobacteria</taxon>
        <taxon>Sphingomonadales</taxon>
        <taxon>Sphingosinicellaceae</taxon>
        <taxon>Pacificimonas</taxon>
    </lineage>
</organism>
<dbReference type="Proteomes" id="UP000011717">
    <property type="component" value="Unassembled WGS sequence"/>
</dbReference>
<keyword evidence="1" id="KW-0732">Signal</keyword>
<dbReference type="EMBL" id="AMRV01000004">
    <property type="protein sequence ID" value="EMD82981.1"/>
    <property type="molecule type" value="Genomic_DNA"/>
</dbReference>
<dbReference type="InterPro" id="IPR049804">
    <property type="entry name" value="Choice_anch_L"/>
</dbReference>
<comment type="caution">
    <text evidence="3">The sequence shown here is derived from an EMBL/GenBank/DDBJ whole genome shotgun (WGS) entry which is preliminary data.</text>
</comment>
<dbReference type="RefSeq" id="WP_008601634.1">
    <property type="nucleotide sequence ID" value="NZ_AMRV01000004.1"/>
</dbReference>
<evidence type="ECO:0000256" key="1">
    <source>
        <dbReference type="SAM" id="SignalP"/>
    </source>
</evidence>
<keyword evidence="4" id="KW-1185">Reference proteome</keyword>
<evidence type="ECO:0000313" key="3">
    <source>
        <dbReference type="EMBL" id="EMD82981.1"/>
    </source>
</evidence>
<dbReference type="NCBIfam" id="TIGR02595">
    <property type="entry name" value="PEP_CTERM"/>
    <property type="match status" value="1"/>
</dbReference>
<dbReference type="NCBIfam" id="NF038133">
    <property type="entry name" value="choice_anch_L"/>
    <property type="match status" value="1"/>
</dbReference>
<evidence type="ECO:0000313" key="4">
    <source>
        <dbReference type="Proteomes" id="UP000011717"/>
    </source>
</evidence>
<reference evidence="3 4" key="1">
    <citation type="journal article" date="2013" name="Genome Announc.">
        <title>Draft Genome Sequence of Strain JLT2015T, Belonging to the Family Sphingomonadaceae of the Alphaproteobacteria.</title>
        <authorList>
            <person name="Tang K."/>
            <person name="Liu K."/>
            <person name="Li S."/>
            <person name="Jiao N."/>
        </authorList>
    </citation>
    <scope>NUCLEOTIDE SEQUENCE [LARGE SCALE GENOMIC DNA]</scope>
    <source>
        <strain evidence="3 4">JLT2015</strain>
    </source>
</reference>
<feature type="chain" id="PRO_5004026929" description="Ice-binding protein C-terminal domain-containing protein" evidence="1">
    <location>
        <begin position="23"/>
        <end position="260"/>
    </location>
</feature>
<protein>
    <recommendedName>
        <fullName evidence="2">Ice-binding protein C-terminal domain-containing protein</fullName>
    </recommendedName>
</protein>
<feature type="signal peptide" evidence="1">
    <location>
        <begin position="1"/>
        <end position="22"/>
    </location>
</feature>
<gene>
    <name evidence="3" type="ORF">C725_1579</name>
</gene>
<accession>M2TMN3</accession>
<feature type="domain" description="Ice-binding protein C-terminal" evidence="2">
    <location>
        <begin position="236"/>
        <end position="257"/>
    </location>
</feature>